<dbReference type="Ensembl" id="ENSMLET00000029378.1">
    <property type="protein sequence ID" value="ENSMLEP00000006469.1"/>
    <property type="gene ID" value="ENSMLEG00000026759.1"/>
</dbReference>
<protein>
    <submittedName>
        <fullName evidence="1">Uncharacterized protein</fullName>
    </submittedName>
</protein>
<proteinExistence type="predicted"/>
<organism evidence="1 2">
    <name type="scientific">Mandrillus leucophaeus</name>
    <name type="common">Drill</name>
    <name type="synonym">Papio leucophaeus</name>
    <dbReference type="NCBI Taxonomy" id="9568"/>
    <lineage>
        <taxon>Eukaryota</taxon>
        <taxon>Metazoa</taxon>
        <taxon>Chordata</taxon>
        <taxon>Craniata</taxon>
        <taxon>Vertebrata</taxon>
        <taxon>Euteleostomi</taxon>
        <taxon>Mammalia</taxon>
        <taxon>Eutheria</taxon>
        <taxon>Euarchontoglires</taxon>
        <taxon>Primates</taxon>
        <taxon>Haplorrhini</taxon>
        <taxon>Catarrhini</taxon>
        <taxon>Cercopithecidae</taxon>
        <taxon>Cercopithecinae</taxon>
        <taxon>Mandrillus</taxon>
    </lineage>
</organism>
<dbReference type="Proteomes" id="UP000233140">
    <property type="component" value="Unassembled WGS sequence"/>
</dbReference>
<sequence>MPSLSCFSFRFVSFMSIYYLLADFVFLPNFSSPEFQVLFTNKTLFIIKNFLPQAWFQREIIQSEE</sequence>
<reference evidence="1" key="2">
    <citation type="submission" date="2025-09" db="UniProtKB">
        <authorList>
            <consortium name="Ensembl"/>
        </authorList>
    </citation>
    <scope>IDENTIFICATION</scope>
</reference>
<evidence type="ECO:0000313" key="2">
    <source>
        <dbReference type="Proteomes" id="UP000233140"/>
    </source>
</evidence>
<evidence type="ECO:0000313" key="1">
    <source>
        <dbReference type="Ensembl" id="ENSMLEP00000006469.1"/>
    </source>
</evidence>
<keyword evidence="2" id="KW-1185">Reference proteome</keyword>
<dbReference type="AlphaFoldDB" id="A0A2K5XT22"/>
<dbReference type="OMA" id="WFQRETI"/>
<accession>A0A2K5XT22</accession>
<name>A0A2K5XT22_MANLE</name>
<dbReference type="GeneTree" id="ENSGT00910000147802"/>
<reference evidence="1" key="1">
    <citation type="submission" date="2025-08" db="UniProtKB">
        <authorList>
            <consortium name="Ensembl"/>
        </authorList>
    </citation>
    <scope>IDENTIFICATION</scope>
</reference>